<dbReference type="InterPro" id="IPR006569">
    <property type="entry name" value="CID_dom"/>
</dbReference>
<reference evidence="6" key="2">
    <citation type="submission" date="2021-04" db="EMBL/GenBank/DDBJ databases">
        <authorList>
            <person name="Podell S."/>
        </authorList>
    </citation>
    <scope>NUCLEOTIDE SEQUENCE</scope>
    <source>
        <strain evidence="6">Hildebrandi</strain>
    </source>
</reference>
<feature type="region of interest" description="Disordered" evidence="2">
    <location>
        <begin position="241"/>
        <end position="278"/>
    </location>
</feature>
<evidence type="ECO:0000313" key="7">
    <source>
        <dbReference type="EMBL" id="KAG7353347.1"/>
    </source>
</evidence>
<dbReference type="PROSITE" id="PS51391">
    <property type="entry name" value="CID"/>
    <property type="match status" value="1"/>
</dbReference>
<dbReference type="Pfam" id="PF01805">
    <property type="entry name" value="Surp"/>
    <property type="match status" value="1"/>
</dbReference>
<feature type="compositionally biased region" description="Acidic residues" evidence="2">
    <location>
        <begin position="8"/>
        <end position="20"/>
    </location>
</feature>
<dbReference type="GO" id="GO:0003723">
    <property type="term" value="F:RNA binding"/>
    <property type="evidence" value="ECO:0007669"/>
    <property type="project" value="UniProtKB-UniRule"/>
</dbReference>
<accession>A0A9K3L1Z2</accession>
<evidence type="ECO:0000313" key="8">
    <source>
        <dbReference type="Proteomes" id="UP000693970"/>
    </source>
</evidence>
<protein>
    <submittedName>
        <fullName evidence="6">RRM domain containing RNA-binding protein</fullName>
    </submittedName>
</protein>
<dbReference type="InterPro" id="IPR000061">
    <property type="entry name" value="Surp"/>
</dbReference>
<dbReference type="GO" id="GO:0006396">
    <property type="term" value="P:RNA processing"/>
    <property type="evidence" value="ECO:0007669"/>
    <property type="project" value="InterPro"/>
</dbReference>
<feature type="domain" description="RRM" evidence="3">
    <location>
        <begin position="146"/>
        <end position="229"/>
    </location>
</feature>
<dbReference type="InterPro" id="IPR000504">
    <property type="entry name" value="RRM_dom"/>
</dbReference>
<feature type="compositionally biased region" description="Basic and acidic residues" evidence="2">
    <location>
        <begin position="421"/>
        <end position="431"/>
    </location>
</feature>
<feature type="compositionally biased region" description="Basic and acidic residues" evidence="2">
    <location>
        <begin position="28"/>
        <end position="37"/>
    </location>
</feature>
<sequence length="756" mass="85983">MIRRRGPEEEEISSSDEEDAFAALSRNTEAKRSRVESTSDVSVPDYGRKTSFGATDSTEIRTLQTKKPADSATCMATEPCHSKLPLSVTSSMKRHHKPSDTRKAKMEALLMELEVEKGKQKNRDPRRFEHEKKGSFVGPGEEKLTSNLFVGNLAPSITEEDLSNLFSQFGDLYSLKIMWPRTMEERQRGRNTGFVCFMNREDAEEALESCNDTDPFNVGRLLAMGWGKNVKKNVRRGTGGLVESFTPREFGGPNESKSTNRDGNHMRTEGNDERMRPDGLPRFILLGNHMYDRSIPDPYDPKLHSSGSIRIEAPTDPDRFQFISLVAFYVAKDGVAVEKRLRSEEEGNALFNFLTLDNADERQRKDYFFYRWRVYAFAQGDAFFSWRTDPFVMFHPNGRYWIPPPLMNNATDHERDLIGEGQQRQRHDFQPRTKTRHMATGRQIERARMFRRKGLGLHREDPSNLDPKEQIEFDLLVRKNLTLSRERICRAMAFCFDKCLAAKQISGLLKDALLDESISVTIDMRIARLFLLSDVLFNSQQPGIRNAFMYRTTIESMAPDIFSGLGKYRESSIGRMTVNKLRKAVSAVLGAWTDWGVYNAAFMDELEAHFEGREIERHSMVIANTCHEEEDRKNEGKTKIRSRMSDCDAYFKEAVVSSIARDSNDKIGDEHTVGENVPSLGNARPLVSGLVGDSTEDLDGEPIGSDVEDLNGEEVHIEDIDGEEFDDDECQAFEDGKDVQDDVKLPPNSEVTNDDL</sequence>
<feature type="region of interest" description="Disordered" evidence="2">
    <location>
        <begin position="1"/>
        <end position="57"/>
    </location>
</feature>
<evidence type="ECO:0000256" key="2">
    <source>
        <dbReference type="SAM" id="MobiDB-lite"/>
    </source>
</evidence>
<dbReference type="PROSITE" id="PS50102">
    <property type="entry name" value="RRM"/>
    <property type="match status" value="1"/>
</dbReference>
<evidence type="ECO:0000256" key="1">
    <source>
        <dbReference type="PROSITE-ProRule" id="PRU00176"/>
    </source>
</evidence>
<dbReference type="SMART" id="SM00360">
    <property type="entry name" value="RRM"/>
    <property type="match status" value="1"/>
</dbReference>
<feature type="domain" description="CID" evidence="5">
    <location>
        <begin position="466"/>
        <end position="614"/>
    </location>
</feature>
<dbReference type="EMBL" id="JAGRRH010000017">
    <property type="protein sequence ID" value="KAG7353347.1"/>
    <property type="molecule type" value="Genomic_DNA"/>
</dbReference>
<feature type="compositionally biased region" description="Acidic residues" evidence="2">
    <location>
        <begin position="694"/>
        <end position="712"/>
    </location>
</feature>
<feature type="region of interest" description="Disordered" evidence="2">
    <location>
        <begin position="734"/>
        <end position="756"/>
    </location>
</feature>
<evidence type="ECO:0000259" key="3">
    <source>
        <dbReference type="PROSITE" id="PS50102"/>
    </source>
</evidence>
<feature type="region of interest" description="Disordered" evidence="2">
    <location>
        <begin position="117"/>
        <end position="137"/>
    </location>
</feature>
<evidence type="ECO:0000259" key="5">
    <source>
        <dbReference type="PROSITE" id="PS51391"/>
    </source>
</evidence>
<dbReference type="Proteomes" id="UP000693970">
    <property type="component" value="Unassembled WGS sequence"/>
</dbReference>
<dbReference type="InterPro" id="IPR051485">
    <property type="entry name" value="SR-CTD_assoc_factor"/>
</dbReference>
<dbReference type="GO" id="GO:0005634">
    <property type="term" value="C:nucleus"/>
    <property type="evidence" value="ECO:0007669"/>
    <property type="project" value="TreeGrafter"/>
</dbReference>
<dbReference type="EMBL" id="JAGRRH010000017">
    <property type="protein sequence ID" value="KAG7353340.1"/>
    <property type="molecule type" value="Genomic_DNA"/>
</dbReference>
<feature type="compositionally biased region" description="Basic and acidic residues" evidence="2">
    <location>
        <begin position="663"/>
        <end position="673"/>
    </location>
</feature>
<proteinExistence type="predicted"/>
<keyword evidence="1" id="KW-0694">RNA-binding</keyword>
<organism evidence="6 8">
    <name type="scientific">Nitzschia inconspicua</name>
    <dbReference type="NCBI Taxonomy" id="303405"/>
    <lineage>
        <taxon>Eukaryota</taxon>
        <taxon>Sar</taxon>
        <taxon>Stramenopiles</taxon>
        <taxon>Ochrophyta</taxon>
        <taxon>Bacillariophyta</taxon>
        <taxon>Bacillariophyceae</taxon>
        <taxon>Bacillariophycidae</taxon>
        <taxon>Bacillariales</taxon>
        <taxon>Bacillariaceae</taxon>
        <taxon>Nitzschia</taxon>
    </lineage>
</organism>
<feature type="compositionally biased region" description="Basic and acidic residues" evidence="2">
    <location>
        <begin position="258"/>
        <end position="278"/>
    </location>
</feature>
<dbReference type="OrthoDB" id="44391at2759"/>
<dbReference type="PANTHER" id="PTHR23140">
    <property type="entry name" value="RNA PROCESSING PROTEIN LD23810P"/>
    <property type="match status" value="1"/>
</dbReference>
<dbReference type="AlphaFoldDB" id="A0A9K3L1Z2"/>
<evidence type="ECO:0000259" key="4">
    <source>
        <dbReference type="PROSITE" id="PS50128"/>
    </source>
</evidence>
<feature type="compositionally biased region" description="Basic and acidic residues" evidence="2">
    <location>
        <begin position="734"/>
        <end position="744"/>
    </location>
</feature>
<dbReference type="PROSITE" id="PS50128">
    <property type="entry name" value="SURP"/>
    <property type="match status" value="1"/>
</dbReference>
<reference evidence="6" key="1">
    <citation type="journal article" date="2021" name="Sci. Rep.">
        <title>Diploid genomic architecture of Nitzschia inconspicua, an elite biomass production diatom.</title>
        <authorList>
            <person name="Oliver A."/>
            <person name="Podell S."/>
            <person name="Pinowska A."/>
            <person name="Traller J.C."/>
            <person name="Smith S.R."/>
            <person name="McClure R."/>
            <person name="Beliaev A."/>
            <person name="Bohutskyi P."/>
            <person name="Hill E.A."/>
            <person name="Rabines A."/>
            <person name="Zheng H."/>
            <person name="Allen L.Z."/>
            <person name="Kuo A."/>
            <person name="Grigoriev I.V."/>
            <person name="Allen A.E."/>
            <person name="Hazlebeck D."/>
            <person name="Allen E.E."/>
        </authorList>
    </citation>
    <scope>NUCLEOTIDE SEQUENCE</scope>
    <source>
        <strain evidence="6">Hildebrandi</strain>
    </source>
</reference>
<dbReference type="Pfam" id="PF00076">
    <property type="entry name" value="RRM_1"/>
    <property type="match status" value="1"/>
</dbReference>
<feature type="region of interest" description="Disordered" evidence="2">
    <location>
        <begin position="421"/>
        <end position="440"/>
    </location>
</feature>
<evidence type="ECO:0000313" key="6">
    <source>
        <dbReference type="EMBL" id="KAG7353340.1"/>
    </source>
</evidence>
<gene>
    <name evidence="6" type="ORF">IV203_009389</name>
    <name evidence="7" type="ORF">IV203_009396</name>
</gene>
<name>A0A9K3L1Z2_9STRA</name>
<feature type="region of interest" description="Disordered" evidence="2">
    <location>
        <begin position="663"/>
        <end position="712"/>
    </location>
</feature>
<comment type="caution">
    <text evidence="6">The sequence shown here is derived from an EMBL/GenBank/DDBJ whole genome shotgun (WGS) entry which is preliminary data.</text>
</comment>
<dbReference type="PANTHER" id="PTHR23140:SF0">
    <property type="entry name" value="U2 SNRNP-ASSOCIATED SURP MOTIF-CONTAINING PROTEIN"/>
    <property type="match status" value="1"/>
</dbReference>
<feature type="domain" description="SURP motif" evidence="4">
    <location>
        <begin position="322"/>
        <end position="368"/>
    </location>
</feature>
<keyword evidence="8" id="KW-1185">Reference proteome</keyword>